<organism evidence="1 2">
    <name type="scientific">Ciona intestinalis</name>
    <name type="common">Transparent sea squirt</name>
    <name type="synonym">Ascidia intestinalis</name>
    <dbReference type="NCBI Taxonomy" id="7719"/>
    <lineage>
        <taxon>Eukaryota</taxon>
        <taxon>Metazoa</taxon>
        <taxon>Chordata</taxon>
        <taxon>Tunicata</taxon>
        <taxon>Ascidiacea</taxon>
        <taxon>Phlebobranchia</taxon>
        <taxon>Cionidae</taxon>
        <taxon>Ciona</taxon>
    </lineage>
</organism>
<dbReference type="Proteomes" id="UP000008144">
    <property type="component" value="Unassembled WGS sequence"/>
</dbReference>
<proteinExistence type="predicted"/>
<reference evidence="1" key="3">
    <citation type="submission" date="2025-09" db="UniProtKB">
        <authorList>
            <consortium name="Ensembl"/>
        </authorList>
    </citation>
    <scope>IDENTIFICATION</scope>
</reference>
<reference evidence="1" key="2">
    <citation type="submission" date="2025-08" db="UniProtKB">
        <authorList>
            <consortium name="Ensembl"/>
        </authorList>
    </citation>
    <scope>IDENTIFICATION</scope>
</reference>
<dbReference type="AlphaFoldDB" id="F7B811"/>
<protein>
    <submittedName>
        <fullName evidence="1">Uncharacterized protein</fullName>
    </submittedName>
</protein>
<evidence type="ECO:0000313" key="1">
    <source>
        <dbReference type="Ensembl" id="ENSCINP00000027225.1"/>
    </source>
</evidence>
<evidence type="ECO:0000313" key="2">
    <source>
        <dbReference type="Proteomes" id="UP000008144"/>
    </source>
</evidence>
<dbReference type="Ensembl" id="ENSCINT00000027471.1">
    <property type="protein sequence ID" value="ENSCINP00000027225.1"/>
    <property type="gene ID" value="ENSCING00000015313.1"/>
</dbReference>
<sequence length="32" mass="3669">VTGTKGKIELHEVLTMVDYSFIKVDNWLIMTS</sequence>
<accession>F7B811</accession>
<name>F7B811_CIOIN</name>
<keyword evidence="2" id="KW-1185">Reference proteome</keyword>
<dbReference type="HOGENOM" id="CLU_3394031_0_0_1"/>
<dbReference type="InParanoid" id="F7B811"/>
<reference evidence="2" key="1">
    <citation type="journal article" date="2002" name="Science">
        <title>The draft genome of Ciona intestinalis: insights into chordate and vertebrate origins.</title>
        <authorList>
            <person name="Dehal P."/>
            <person name="Satou Y."/>
            <person name="Campbell R.K."/>
            <person name="Chapman J."/>
            <person name="Degnan B."/>
            <person name="De Tomaso A."/>
            <person name="Davidson B."/>
            <person name="Di Gregorio A."/>
            <person name="Gelpke M."/>
            <person name="Goodstein D.M."/>
            <person name="Harafuji N."/>
            <person name="Hastings K.E."/>
            <person name="Ho I."/>
            <person name="Hotta K."/>
            <person name="Huang W."/>
            <person name="Kawashima T."/>
            <person name="Lemaire P."/>
            <person name="Martinez D."/>
            <person name="Meinertzhagen I.A."/>
            <person name="Necula S."/>
            <person name="Nonaka M."/>
            <person name="Putnam N."/>
            <person name="Rash S."/>
            <person name="Saiga H."/>
            <person name="Satake M."/>
            <person name="Terry A."/>
            <person name="Yamada L."/>
            <person name="Wang H.G."/>
            <person name="Awazu S."/>
            <person name="Azumi K."/>
            <person name="Boore J."/>
            <person name="Branno M."/>
            <person name="Chin-Bow S."/>
            <person name="DeSantis R."/>
            <person name="Doyle S."/>
            <person name="Francino P."/>
            <person name="Keys D.N."/>
            <person name="Haga S."/>
            <person name="Hayashi H."/>
            <person name="Hino K."/>
            <person name="Imai K.S."/>
            <person name="Inaba K."/>
            <person name="Kano S."/>
            <person name="Kobayashi K."/>
            <person name="Kobayashi M."/>
            <person name="Lee B.I."/>
            <person name="Makabe K.W."/>
            <person name="Manohar C."/>
            <person name="Matassi G."/>
            <person name="Medina M."/>
            <person name="Mochizuki Y."/>
            <person name="Mount S."/>
            <person name="Morishita T."/>
            <person name="Miura S."/>
            <person name="Nakayama A."/>
            <person name="Nishizaka S."/>
            <person name="Nomoto H."/>
            <person name="Ohta F."/>
            <person name="Oishi K."/>
            <person name="Rigoutsos I."/>
            <person name="Sano M."/>
            <person name="Sasaki A."/>
            <person name="Sasakura Y."/>
            <person name="Shoguchi E."/>
            <person name="Shin-i T."/>
            <person name="Spagnuolo A."/>
            <person name="Stainier D."/>
            <person name="Suzuki M.M."/>
            <person name="Tassy O."/>
            <person name="Takatori N."/>
            <person name="Tokuoka M."/>
            <person name="Yagi K."/>
            <person name="Yoshizaki F."/>
            <person name="Wada S."/>
            <person name="Zhang C."/>
            <person name="Hyatt P.D."/>
            <person name="Larimer F."/>
            <person name="Detter C."/>
            <person name="Doggett N."/>
            <person name="Glavina T."/>
            <person name="Hawkins T."/>
            <person name="Richardson P."/>
            <person name="Lucas S."/>
            <person name="Kohara Y."/>
            <person name="Levine M."/>
            <person name="Satoh N."/>
            <person name="Rokhsar D.S."/>
        </authorList>
    </citation>
    <scope>NUCLEOTIDE SEQUENCE [LARGE SCALE GENOMIC DNA]</scope>
</reference>